<dbReference type="Pfam" id="PF02852">
    <property type="entry name" value="Pyr_redox_dim"/>
    <property type="match status" value="1"/>
</dbReference>
<name>A0A2P8HHX0_9BACI</name>
<dbReference type="PRINTS" id="PR00411">
    <property type="entry name" value="PNDRDTASEI"/>
</dbReference>
<comment type="cofactor">
    <cofactor evidence="1">
        <name>FAD</name>
        <dbReference type="ChEBI" id="CHEBI:57692"/>
    </cofactor>
</comment>
<reference evidence="9 10" key="1">
    <citation type="submission" date="2018-03" db="EMBL/GenBank/DDBJ databases">
        <title>Genomic Encyclopedia of Type Strains, Phase III (KMG-III): the genomes of soil and plant-associated and newly described type strains.</title>
        <authorList>
            <person name="Whitman W."/>
        </authorList>
    </citation>
    <scope>NUCLEOTIDE SEQUENCE [LARGE SCALE GENOMIC DNA]</scope>
    <source>
        <strain evidence="9 10">CGMCC 1.07653</strain>
    </source>
</reference>
<evidence type="ECO:0000313" key="9">
    <source>
        <dbReference type="EMBL" id="PSL45799.1"/>
    </source>
</evidence>
<keyword evidence="4" id="KW-0274">FAD</keyword>
<feature type="domain" description="Pyridine nucleotide-disulphide oxidoreductase dimerisation" evidence="7">
    <location>
        <begin position="332"/>
        <end position="431"/>
    </location>
</feature>
<dbReference type="EMBL" id="PYAV01000006">
    <property type="protein sequence ID" value="PSL45799.1"/>
    <property type="molecule type" value="Genomic_DNA"/>
</dbReference>
<dbReference type="SUPFAM" id="SSF51905">
    <property type="entry name" value="FAD/NAD(P)-binding domain"/>
    <property type="match status" value="1"/>
</dbReference>
<evidence type="ECO:0000256" key="6">
    <source>
        <dbReference type="ARBA" id="ARBA00023284"/>
    </source>
</evidence>
<evidence type="ECO:0000256" key="5">
    <source>
        <dbReference type="ARBA" id="ARBA00023002"/>
    </source>
</evidence>
<evidence type="ECO:0000259" key="7">
    <source>
        <dbReference type="Pfam" id="PF02852"/>
    </source>
</evidence>
<evidence type="ECO:0000256" key="3">
    <source>
        <dbReference type="ARBA" id="ARBA00022630"/>
    </source>
</evidence>
<evidence type="ECO:0000256" key="2">
    <source>
        <dbReference type="ARBA" id="ARBA00009130"/>
    </source>
</evidence>
<keyword evidence="5" id="KW-0560">Oxidoreductase</keyword>
<dbReference type="InterPro" id="IPR004099">
    <property type="entry name" value="Pyr_nucl-diS_OxRdtase_dimer"/>
</dbReference>
<evidence type="ECO:0000256" key="4">
    <source>
        <dbReference type="ARBA" id="ARBA00022827"/>
    </source>
</evidence>
<dbReference type="PANTHER" id="PTHR43429">
    <property type="entry name" value="PYRIDINE NUCLEOTIDE-DISULFIDE OXIDOREDUCTASE DOMAIN-CONTAINING"/>
    <property type="match status" value="1"/>
</dbReference>
<comment type="similarity">
    <text evidence="2">Belongs to the class-III pyridine nucleotide-disulfide oxidoreductase family.</text>
</comment>
<proteinExistence type="inferred from homology"/>
<dbReference type="InterPro" id="IPR036188">
    <property type="entry name" value="FAD/NAD-bd_sf"/>
</dbReference>
<dbReference type="SUPFAM" id="SSF55424">
    <property type="entry name" value="FAD/NAD-linked reductases, dimerisation (C-terminal) domain"/>
    <property type="match status" value="1"/>
</dbReference>
<dbReference type="Pfam" id="PF07992">
    <property type="entry name" value="Pyr_redox_2"/>
    <property type="match status" value="1"/>
</dbReference>
<keyword evidence="3" id="KW-0285">Flavoprotein</keyword>
<protein>
    <submittedName>
        <fullName evidence="9">NADPH-dependent 2,4-dienoyl-CoA reductase/sulfur reductase-like enzyme</fullName>
    </submittedName>
</protein>
<evidence type="ECO:0000259" key="8">
    <source>
        <dbReference type="Pfam" id="PF07992"/>
    </source>
</evidence>
<dbReference type="InterPro" id="IPR016156">
    <property type="entry name" value="FAD/NAD-linked_Rdtase_dimer_sf"/>
</dbReference>
<evidence type="ECO:0000256" key="1">
    <source>
        <dbReference type="ARBA" id="ARBA00001974"/>
    </source>
</evidence>
<dbReference type="PANTHER" id="PTHR43429:SF1">
    <property type="entry name" value="NAD(P)H SULFUR OXIDOREDUCTASE (COA-DEPENDENT)"/>
    <property type="match status" value="1"/>
</dbReference>
<dbReference type="PRINTS" id="PR00368">
    <property type="entry name" value="FADPNR"/>
</dbReference>
<dbReference type="Proteomes" id="UP000242310">
    <property type="component" value="Unassembled WGS sequence"/>
</dbReference>
<comment type="caution">
    <text evidence="9">The sequence shown here is derived from an EMBL/GenBank/DDBJ whole genome shotgun (WGS) entry which is preliminary data.</text>
</comment>
<dbReference type="OrthoDB" id="9802028at2"/>
<dbReference type="Gene3D" id="3.50.50.60">
    <property type="entry name" value="FAD/NAD(P)-binding domain"/>
    <property type="match status" value="2"/>
</dbReference>
<sequence length="445" mass="48376">MTKYVIIGGEAAGMSAAMQIVRNDSDAEITTLEAGGIYSYAQCGLPYVIGGAVEKTDHLIARDVETFRDRYGIDARTYHTVTNVDAKAKEVHGTCGDEQTPFTVSYDRLLIASGVRPRIPNWPGTELTGVHKVKTIPDIHEITDDLSGVTDAAVIGGGYVGLEMAENLREIGVNVHMIERNNRLAKMFDEDMSAHIHEEAKAHGIGLRLNEQVESLTDDGSGRVQSVQTNQGEVPAQLVIVATGAVPNTEFLEGTGVTMTDRGAVRVNAYMETNVDGIYAAGDCATQYHRIKEKDDHIPLGTHANKQGRIAGLNMIGSPATFKGIVGTAILRFHNLTLARTGLSEAEARQLNFPFETVVNKSTDIAGYFEDSHPLHVKLVYHSGNGMLLGGQVIGEKGADKRIDVLATALFHRMDIDDLKDLDLAYAPPFNGVWDPIQQTARRRK</sequence>
<dbReference type="InterPro" id="IPR050260">
    <property type="entry name" value="FAD-bd_OxRdtase"/>
</dbReference>
<keyword evidence="10" id="KW-1185">Reference proteome</keyword>
<dbReference type="InterPro" id="IPR023753">
    <property type="entry name" value="FAD/NAD-binding_dom"/>
</dbReference>
<dbReference type="AlphaFoldDB" id="A0A2P8HHX0"/>
<dbReference type="GO" id="GO:0016491">
    <property type="term" value="F:oxidoreductase activity"/>
    <property type="evidence" value="ECO:0007669"/>
    <property type="project" value="UniProtKB-KW"/>
</dbReference>
<feature type="domain" description="FAD/NAD(P)-binding" evidence="8">
    <location>
        <begin position="3"/>
        <end position="308"/>
    </location>
</feature>
<gene>
    <name evidence="9" type="ORF">B0H94_10654</name>
</gene>
<dbReference type="RefSeq" id="WP_106588478.1">
    <property type="nucleotide sequence ID" value="NZ_PYAV01000006.1"/>
</dbReference>
<keyword evidence="6" id="KW-0676">Redox-active center</keyword>
<accession>A0A2P8HHX0</accession>
<evidence type="ECO:0000313" key="10">
    <source>
        <dbReference type="Proteomes" id="UP000242310"/>
    </source>
</evidence>
<organism evidence="9 10">
    <name type="scientific">Salsuginibacillus halophilus</name>
    <dbReference type="NCBI Taxonomy" id="517424"/>
    <lineage>
        <taxon>Bacteria</taxon>
        <taxon>Bacillati</taxon>
        <taxon>Bacillota</taxon>
        <taxon>Bacilli</taxon>
        <taxon>Bacillales</taxon>
        <taxon>Bacillaceae</taxon>
        <taxon>Salsuginibacillus</taxon>
    </lineage>
</organism>